<proteinExistence type="predicted"/>
<comment type="caution">
    <text evidence="1">The sequence shown here is derived from an EMBL/GenBank/DDBJ whole genome shotgun (WGS) entry which is preliminary data.</text>
</comment>
<name>X1P9I7_9ZZZZ</name>
<protein>
    <submittedName>
        <fullName evidence="1">Uncharacterized protein</fullName>
    </submittedName>
</protein>
<evidence type="ECO:0000313" key="1">
    <source>
        <dbReference type="EMBL" id="GAI52952.1"/>
    </source>
</evidence>
<gene>
    <name evidence="1" type="ORF">S06H3_62981</name>
</gene>
<dbReference type="AlphaFoldDB" id="X1P9I7"/>
<dbReference type="EMBL" id="BARV01041674">
    <property type="protein sequence ID" value="GAI52952.1"/>
    <property type="molecule type" value="Genomic_DNA"/>
</dbReference>
<organism evidence="1">
    <name type="scientific">marine sediment metagenome</name>
    <dbReference type="NCBI Taxonomy" id="412755"/>
    <lineage>
        <taxon>unclassified sequences</taxon>
        <taxon>metagenomes</taxon>
        <taxon>ecological metagenomes</taxon>
    </lineage>
</organism>
<feature type="non-terminal residue" evidence="1">
    <location>
        <position position="1"/>
    </location>
</feature>
<accession>X1P9I7</accession>
<reference evidence="1" key="1">
    <citation type="journal article" date="2014" name="Front. Microbiol.">
        <title>High frequency of phylogenetically diverse reductive dehalogenase-homologous genes in deep subseafloor sedimentary metagenomes.</title>
        <authorList>
            <person name="Kawai M."/>
            <person name="Futagami T."/>
            <person name="Toyoda A."/>
            <person name="Takaki Y."/>
            <person name="Nishi S."/>
            <person name="Hori S."/>
            <person name="Arai W."/>
            <person name="Tsubouchi T."/>
            <person name="Morono Y."/>
            <person name="Uchiyama I."/>
            <person name="Ito T."/>
            <person name="Fujiyama A."/>
            <person name="Inagaki F."/>
            <person name="Takami H."/>
        </authorList>
    </citation>
    <scope>NUCLEOTIDE SEQUENCE</scope>
    <source>
        <strain evidence="1">Expedition CK06-06</strain>
    </source>
</reference>
<sequence length="45" mass="5086">ATLSLCKSMADLRNGIRGNIGKPHFAMWGLWDIPEPRCYGENPRI</sequence>